<organism evidence="2 3">
    <name type="scientific">Paenibacillus turicensis</name>
    <dbReference type="NCBI Taxonomy" id="160487"/>
    <lineage>
        <taxon>Bacteria</taxon>
        <taxon>Bacillati</taxon>
        <taxon>Bacillota</taxon>
        <taxon>Bacilli</taxon>
        <taxon>Bacillales</taxon>
        <taxon>Paenibacillaceae</taxon>
        <taxon>Paenibacillus</taxon>
    </lineage>
</organism>
<evidence type="ECO:0000313" key="2">
    <source>
        <dbReference type="EMBL" id="MBP1905807.1"/>
    </source>
</evidence>
<proteinExistence type="predicted"/>
<accession>A0ABS4FTA5</accession>
<feature type="transmembrane region" description="Helical" evidence="1">
    <location>
        <begin position="35"/>
        <end position="52"/>
    </location>
</feature>
<dbReference type="Proteomes" id="UP001519272">
    <property type="component" value="Unassembled WGS sequence"/>
</dbReference>
<keyword evidence="1" id="KW-0812">Transmembrane</keyword>
<feature type="transmembrane region" description="Helical" evidence="1">
    <location>
        <begin position="95"/>
        <end position="114"/>
    </location>
</feature>
<name>A0ABS4FTA5_9BACL</name>
<keyword evidence="3" id="KW-1185">Reference proteome</keyword>
<comment type="caution">
    <text evidence="2">The sequence shown here is derived from an EMBL/GenBank/DDBJ whole genome shotgun (WGS) entry which is preliminary data.</text>
</comment>
<dbReference type="EMBL" id="JAGGKG010000010">
    <property type="protein sequence ID" value="MBP1905807.1"/>
    <property type="molecule type" value="Genomic_DNA"/>
</dbReference>
<feature type="transmembrane region" description="Helical" evidence="1">
    <location>
        <begin position="7"/>
        <end position="29"/>
    </location>
</feature>
<sequence length="118" mass="13140">MTNSKKLAGLIGPSIIAITASELMNLHIWAINMPTVTYLNGILLFIAGLAIVRAHNDWQRNWPIVVTLTGWFAIVGGLYRMFFPEAQQLTENVSTYIIIIILGIIGIFLTFKAYSKSN</sequence>
<keyword evidence="1" id="KW-1133">Transmembrane helix</keyword>
<evidence type="ECO:0000313" key="3">
    <source>
        <dbReference type="Proteomes" id="UP001519272"/>
    </source>
</evidence>
<feature type="transmembrane region" description="Helical" evidence="1">
    <location>
        <begin position="64"/>
        <end position="83"/>
    </location>
</feature>
<gene>
    <name evidence="2" type="ORF">J2Z32_002455</name>
</gene>
<keyword evidence="1" id="KW-0472">Membrane</keyword>
<dbReference type="RefSeq" id="WP_210089423.1">
    <property type="nucleotide sequence ID" value="NZ_JAGGKG010000010.1"/>
</dbReference>
<evidence type="ECO:0000256" key="1">
    <source>
        <dbReference type="SAM" id="Phobius"/>
    </source>
</evidence>
<reference evidence="2 3" key="1">
    <citation type="submission" date="2021-03" db="EMBL/GenBank/DDBJ databases">
        <title>Genomic Encyclopedia of Type Strains, Phase IV (KMG-IV): sequencing the most valuable type-strain genomes for metagenomic binning, comparative biology and taxonomic classification.</title>
        <authorList>
            <person name="Goeker M."/>
        </authorList>
    </citation>
    <scope>NUCLEOTIDE SEQUENCE [LARGE SCALE GENOMIC DNA]</scope>
    <source>
        <strain evidence="2 3">DSM 14349</strain>
    </source>
</reference>
<protein>
    <submittedName>
        <fullName evidence="2">Uncharacterized membrane protein HdeD (DUF308 family)</fullName>
    </submittedName>
</protein>